<keyword evidence="5 9" id="KW-0460">Magnesium</keyword>
<dbReference type="GO" id="GO:0015095">
    <property type="term" value="F:magnesium ion transmembrane transporter activity"/>
    <property type="evidence" value="ECO:0007669"/>
    <property type="project" value="UniProtKB-UniRule"/>
</dbReference>
<keyword evidence="3 9" id="KW-0813">Transport</keyword>
<evidence type="ECO:0000256" key="9">
    <source>
        <dbReference type="RuleBase" id="RU362011"/>
    </source>
</evidence>
<evidence type="ECO:0000256" key="2">
    <source>
        <dbReference type="ARBA" id="ARBA00009749"/>
    </source>
</evidence>
<dbReference type="InterPro" id="IPR006668">
    <property type="entry name" value="Mg_transptr_MgtE_intracell_dom"/>
</dbReference>
<keyword evidence="7 9" id="KW-0472">Membrane</keyword>
<evidence type="ECO:0000256" key="5">
    <source>
        <dbReference type="ARBA" id="ARBA00022842"/>
    </source>
</evidence>
<keyword evidence="6 9" id="KW-1133">Transmembrane helix</keyword>
<comment type="function">
    <text evidence="9">Acts as a magnesium transporter.</text>
</comment>
<organism evidence="11 12">
    <name type="scientific">Thermomonas carbonis</name>
    <dbReference type="NCBI Taxonomy" id="1463158"/>
    <lineage>
        <taxon>Bacteria</taxon>
        <taxon>Pseudomonadati</taxon>
        <taxon>Pseudomonadota</taxon>
        <taxon>Gammaproteobacteria</taxon>
        <taxon>Lysobacterales</taxon>
        <taxon>Lysobacteraceae</taxon>
        <taxon>Thermomonas</taxon>
    </lineage>
</organism>
<feature type="transmembrane region" description="Helical" evidence="9">
    <location>
        <begin position="363"/>
        <end position="386"/>
    </location>
</feature>
<dbReference type="PANTHER" id="PTHR43773:SF1">
    <property type="entry name" value="MAGNESIUM TRANSPORTER MGTE"/>
    <property type="match status" value="1"/>
</dbReference>
<dbReference type="Proteomes" id="UP000515804">
    <property type="component" value="Chromosome"/>
</dbReference>
<feature type="domain" description="CBS" evidence="10">
    <location>
        <begin position="143"/>
        <end position="206"/>
    </location>
</feature>
<feature type="transmembrane region" description="Helical" evidence="9">
    <location>
        <begin position="428"/>
        <end position="452"/>
    </location>
</feature>
<feature type="transmembrane region" description="Helical" evidence="9">
    <location>
        <begin position="289"/>
        <end position="309"/>
    </location>
</feature>
<evidence type="ECO:0000256" key="7">
    <source>
        <dbReference type="ARBA" id="ARBA00023136"/>
    </source>
</evidence>
<dbReference type="Pfam" id="PF00571">
    <property type="entry name" value="CBS"/>
    <property type="match status" value="2"/>
</dbReference>
<evidence type="ECO:0000256" key="3">
    <source>
        <dbReference type="ARBA" id="ARBA00022448"/>
    </source>
</evidence>
<comment type="subcellular location">
    <subcellularLocation>
        <location evidence="9">Cell membrane</location>
        <topology evidence="9">Multi-pass membrane protein</topology>
    </subcellularLocation>
    <subcellularLocation>
        <location evidence="1">Membrane</location>
        <topology evidence="1">Multi-pass membrane protein</topology>
    </subcellularLocation>
</comment>
<evidence type="ECO:0000256" key="1">
    <source>
        <dbReference type="ARBA" id="ARBA00004141"/>
    </source>
</evidence>
<feature type="domain" description="CBS" evidence="10">
    <location>
        <begin position="207"/>
        <end position="266"/>
    </location>
</feature>
<evidence type="ECO:0000259" key="10">
    <source>
        <dbReference type="PROSITE" id="PS51371"/>
    </source>
</evidence>
<comment type="similarity">
    <text evidence="2 9">Belongs to the SLC41A transporter family.</text>
</comment>
<dbReference type="PROSITE" id="PS51371">
    <property type="entry name" value="CBS"/>
    <property type="match status" value="2"/>
</dbReference>
<sequence length="453" mass="49336">MAEAVRHDKTARQLRLLSDALDSGRLGPVRRLVNTLSPAEIGNLLESLPPGKRTVVWGLVDPEDDGEVLVHVGDEVRESLIADMDADELVAAVEDLDIDDLADLVEDLPDTVIDEVLKAMDRENRERLEQVLSYDEDSAGRLMNPDVVTVRADTTIDVVLRYLRLRGELPEHTDHIYVVSKRHQYLGRIALQALLTHEPSTPINQLLDDEQPAIGVDEISDEVARQFSDHDWISAPVVDDNNILLGRITIDDVVDIIREQAEHQALGAAGLDEDEDLFSPVWRATRRRLIWLSINLGTAFLAASVVGQFEATITELVALAVLMPIVAGMGGNAGTQVLALMVRGIALGQVGASNIKPLLWKEARVALLNGIVLGTILALIVLLWFHSIGLSVVIFIALTCNLVLAAIAGVLVPVTLKRAGYDPALASGIFLTTVTDVMGFFTFLGLATLVLLR</sequence>
<dbReference type="Pfam" id="PF01769">
    <property type="entry name" value="MgtE"/>
    <property type="match status" value="1"/>
</dbReference>
<evidence type="ECO:0000256" key="6">
    <source>
        <dbReference type="ARBA" id="ARBA00022989"/>
    </source>
</evidence>
<feature type="transmembrane region" description="Helical" evidence="9">
    <location>
        <begin position="321"/>
        <end position="342"/>
    </location>
</feature>
<dbReference type="RefSeq" id="WP_187552859.1">
    <property type="nucleotide sequence ID" value="NZ_BMZL01000001.1"/>
</dbReference>
<dbReference type="GO" id="GO:0005886">
    <property type="term" value="C:plasma membrane"/>
    <property type="evidence" value="ECO:0007669"/>
    <property type="project" value="UniProtKB-SubCell"/>
</dbReference>
<dbReference type="InterPro" id="IPR006669">
    <property type="entry name" value="MgtE_transporter"/>
</dbReference>
<keyword evidence="12" id="KW-1185">Reference proteome</keyword>
<dbReference type="SUPFAM" id="SSF161093">
    <property type="entry name" value="MgtE membrane domain-like"/>
    <property type="match status" value="1"/>
</dbReference>
<protein>
    <recommendedName>
        <fullName evidence="9">Magnesium transporter MgtE</fullName>
    </recommendedName>
</protein>
<dbReference type="AlphaFoldDB" id="A0A7G9SR68"/>
<dbReference type="CDD" id="cd04606">
    <property type="entry name" value="CBS_pair_Mg_transporter"/>
    <property type="match status" value="1"/>
</dbReference>
<dbReference type="InterPro" id="IPR046342">
    <property type="entry name" value="CBS_dom_sf"/>
</dbReference>
<dbReference type="InterPro" id="IPR036739">
    <property type="entry name" value="SLC41_membr_dom_sf"/>
</dbReference>
<evidence type="ECO:0000313" key="12">
    <source>
        <dbReference type="Proteomes" id="UP000515804"/>
    </source>
</evidence>
<dbReference type="NCBIfam" id="TIGR00400">
    <property type="entry name" value="mgtE"/>
    <property type="match status" value="1"/>
</dbReference>
<keyword evidence="9" id="KW-1003">Cell membrane</keyword>
<dbReference type="Gene3D" id="1.25.60.10">
    <property type="entry name" value="MgtE N-terminal domain-like"/>
    <property type="match status" value="1"/>
</dbReference>
<dbReference type="InterPro" id="IPR000644">
    <property type="entry name" value="CBS_dom"/>
</dbReference>
<evidence type="ECO:0000256" key="8">
    <source>
        <dbReference type="PROSITE-ProRule" id="PRU00703"/>
    </source>
</evidence>
<dbReference type="InterPro" id="IPR006667">
    <property type="entry name" value="SLC41_membr_dom"/>
</dbReference>
<dbReference type="InterPro" id="IPR038076">
    <property type="entry name" value="MgtE_N_sf"/>
</dbReference>
<keyword evidence="8" id="KW-0129">CBS domain</keyword>
<dbReference type="SMART" id="SM00924">
    <property type="entry name" value="MgtE_N"/>
    <property type="match status" value="1"/>
</dbReference>
<name>A0A7G9SR68_9GAMM</name>
<feature type="transmembrane region" description="Helical" evidence="9">
    <location>
        <begin position="392"/>
        <end position="416"/>
    </location>
</feature>
<dbReference type="KEGG" id="tcn:H9L16_01490"/>
<dbReference type="Pfam" id="PF03448">
    <property type="entry name" value="MgtE_N"/>
    <property type="match status" value="1"/>
</dbReference>
<dbReference type="PANTHER" id="PTHR43773">
    <property type="entry name" value="MAGNESIUM TRANSPORTER MGTE"/>
    <property type="match status" value="1"/>
</dbReference>
<keyword evidence="4 9" id="KW-0812">Transmembrane</keyword>
<evidence type="ECO:0000256" key="4">
    <source>
        <dbReference type="ARBA" id="ARBA00022692"/>
    </source>
</evidence>
<gene>
    <name evidence="11" type="primary">mgtE</name>
    <name evidence="11" type="ORF">H9L16_01490</name>
</gene>
<dbReference type="GO" id="GO:0046872">
    <property type="term" value="F:metal ion binding"/>
    <property type="evidence" value="ECO:0007669"/>
    <property type="project" value="UniProtKB-KW"/>
</dbReference>
<accession>A0A7G9SR68</accession>
<dbReference type="SUPFAM" id="SSF158791">
    <property type="entry name" value="MgtE N-terminal domain-like"/>
    <property type="match status" value="1"/>
</dbReference>
<keyword evidence="9" id="KW-0479">Metal-binding</keyword>
<dbReference type="Gene3D" id="3.10.580.10">
    <property type="entry name" value="CBS-domain"/>
    <property type="match status" value="1"/>
</dbReference>
<dbReference type="SUPFAM" id="SSF54631">
    <property type="entry name" value="CBS-domain pair"/>
    <property type="match status" value="1"/>
</dbReference>
<evidence type="ECO:0000313" key="11">
    <source>
        <dbReference type="EMBL" id="QNN70343.1"/>
    </source>
</evidence>
<comment type="subunit">
    <text evidence="9">Homodimer.</text>
</comment>
<dbReference type="Gene3D" id="1.10.357.20">
    <property type="entry name" value="SLC41 divalent cation transporters, integral membrane domain"/>
    <property type="match status" value="1"/>
</dbReference>
<dbReference type="EMBL" id="CP060719">
    <property type="protein sequence ID" value="QNN70343.1"/>
    <property type="molecule type" value="Genomic_DNA"/>
</dbReference>
<proteinExistence type="inferred from homology"/>
<reference evidence="11 12" key="1">
    <citation type="submission" date="2020-08" db="EMBL/GenBank/DDBJ databases">
        <title>Genome sequence of Thermomonas carbonis KCTC 42013T.</title>
        <authorList>
            <person name="Hyun D.-W."/>
            <person name="Bae J.-W."/>
        </authorList>
    </citation>
    <scope>NUCLEOTIDE SEQUENCE [LARGE SCALE GENOMIC DNA]</scope>
    <source>
        <strain evidence="11 12">KCTC 42013</strain>
    </source>
</reference>